<keyword evidence="2" id="KW-1185">Reference proteome</keyword>
<accession>A0ABV5PTW1</accession>
<evidence type="ECO:0000313" key="2">
    <source>
        <dbReference type="Proteomes" id="UP001589646"/>
    </source>
</evidence>
<dbReference type="EMBL" id="JBHMCE010000002">
    <property type="protein sequence ID" value="MFB9526620.1"/>
    <property type="molecule type" value="Genomic_DNA"/>
</dbReference>
<dbReference type="Proteomes" id="UP001589646">
    <property type="component" value="Unassembled WGS sequence"/>
</dbReference>
<protein>
    <recommendedName>
        <fullName evidence="3">VOC family protein</fullName>
    </recommendedName>
</protein>
<comment type="caution">
    <text evidence="1">The sequence shown here is derived from an EMBL/GenBank/DDBJ whole genome shotgun (WGS) entry which is preliminary data.</text>
</comment>
<evidence type="ECO:0008006" key="3">
    <source>
        <dbReference type="Google" id="ProtNLM"/>
    </source>
</evidence>
<name>A0ABV5PTW1_9ACTN</name>
<evidence type="ECO:0000313" key="1">
    <source>
        <dbReference type="EMBL" id="MFB9526620.1"/>
    </source>
</evidence>
<gene>
    <name evidence="1" type="ORF">ACFFRN_08350</name>
</gene>
<dbReference type="RefSeq" id="WP_346120319.1">
    <property type="nucleotide sequence ID" value="NZ_BAAAXC010000011.1"/>
</dbReference>
<proteinExistence type="predicted"/>
<sequence length="191" mass="20926">MFDEIIARYDALALHTFAYTVTMPGSGVLAIEDAARRLGFDPAMVRGHEEPHSDCGLSLYQIGTGIVMFDRNPGGYRNETIDRLAGEGFRHWSLAFDIEGNTSMYVRYGDAEGHLEHPEEIWIPFTHWADHLGPLVGYAELLGAGYDTEDGEAAVDMTSACLAVIELESGVRLDDALIRSSHSGLPPLPMS</sequence>
<reference evidence="1 2" key="1">
    <citation type="submission" date="2024-09" db="EMBL/GenBank/DDBJ databases">
        <authorList>
            <person name="Sun Q."/>
            <person name="Mori K."/>
        </authorList>
    </citation>
    <scope>NUCLEOTIDE SEQUENCE [LARGE SCALE GENOMIC DNA]</scope>
    <source>
        <strain evidence="1 2">JCM 3323</strain>
    </source>
</reference>
<organism evidence="1 2">
    <name type="scientific">Nonomuraea roseola</name>
    <dbReference type="NCBI Taxonomy" id="46179"/>
    <lineage>
        <taxon>Bacteria</taxon>
        <taxon>Bacillati</taxon>
        <taxon>Actinomycetota</taxon>
        <taxon>Actinomycetes</taxon>
        <taxon>Streptosporangiales</taxon>
        <taxon>Streptosporangiaceae</taxon>
        <taxon>Nonomuraea</taxon>
    </lineage>
</organism>